<sequence length="238" mass="26932">MEQCPVTFGSNMSQLHGFVCDPKTMYFENSSKAFSRAEVICPRPYHASRIPMFMEGVNKFCPKSKRYAAVFLCSWPLLCKFNLIQFGLLGSMLYLLHSILPKQKEDSSFEFRDIILNKVRFRTFFKFFPFASMFEFHSTVRMQDDQYGDLDGGAQMVFFCGSPPVRSRNPVARDEQFTKQTKPMFSPLPVNSFGVGKSCARVDRASPICGSFSGNPKVRVEGFTCKKSDSRSAVSALA</sequence>
<dbReference type="EMBL" id="KZ502174">
    <property type="protein sequence ID" value="PKU82631.1"/>
    <property type="molecule type" value="Genomic_DNA"/>
</dbReference>
<organism evidence="1 2">
    <name type="scientific">Dendrobium catenatum</name>
    <dbReference type="NCBI Taxonomy" id="906689"/>
    <lineage>
        <taxon>Eukaryota</taxon>
        <taxon>Viridiplantae</taxon>
        <taxon>Streptophyta</taxon>
        <taxon>Embryophyta</taxon>
        <taxon>Tracheophyta</taxon>
        <taxon>Spermatophyta</taxon>
        <taxon>Magnoliopsida</taxon>
        <taxon>Liliopsida</taxon>
        <taxon>Asparagales</taxon>
        <taxon>Orchidaceae</taxon>
        <taxon>Epidendroideae</taxon>
        <taxon>Malaxideae</taxon>
        <taxon>Dendrobiinae</taxon>
        <taxon>Dendrobium</taxon>
    </lineage>
</organism>
<accession>A0A2I0X411</accession>
<proteinExistence type="predicted"/>
<name>A0A2I0X411_9ASPA</name>
<dbReference type="Proteomes" id="UP000233837">
    <property type="component" value="Unassembled WGS sequence"/>
</dbReference>
<evidence type="ECO:0000313" key="2">
    <source>
        <dbReference type="Proteomes" id="UP000233837"/>
    </source>
</evidence>
<dbReference type="AlphaFoldDB" id="A0A2I0X411"/>
<reference evidence="1 2" key="1">
    <citation type="journal article" date="2016" name="Sci. Rep.">
        <title>The Dendrobium catenatum Lindl. genome sequence provides insights into polysaccharide synthase, floral development and adaptive evolution.</title>
        <authorList>
            <person name="Zhang G.Q."/>
            <person name="Xu Q."/>
            <person name="Bian C."/>
            <person name="Tsai W.C."/>
            <person name="Yeh C.M."/>
            <person name="Liu K.W."/>
            <person name="Yoshida K."/>
            <person name="Zhang L.S."/>
            <person name="Chang S.B."/>
            <person name="Chen F."/>
            <person name="Shi Y."/>
            <person name="Su Y.Y."/>
            <person name="Zhang Y.Q."/>
            <person name="Chen L.J."/>
            <person name="Yin Y."/>
            <person name="Lin M."/>
            <person name="Huang H."/>
            <person name="Deng H."/>
            <person name="Wang Z.W."/>
            <person name="Zhu S.L."/>
            <person name="Zhao X."/>
            <person name="Deng C."/>
            <person name="Niu S.C."/>
            <person name="Huang J."/>
            <person name="Wang M."/>
            <person name="Liu G.H."/>
            <person name="Yang H.J."/>
            <person name="Xiao X.J."/>
            <person name="Hsiao Y.Y."/>
            <person name="Wu W.L."/>
            <person name="Chen Y.Y."/>
            <person name="Mitsuda N."/>
            <person name="Ohme-Takagi M."/>
            <person name="Luo Y.B."/>
            <person name="Van de Peer Y."/>
            <person name="Liu Z.J."/>
        </authorList>
    </citation>
    <scope>NUCLEOTIDE SEQUENCE [LARGE SCALE GENOMIC DNA]</scope>
    <source>
        <tissue evidence="1">The whole plant</tissue>
    </source>
</reference>
<protein>
    <submittedName>
        <fullName evidence="1">Uncharacterized protein</fullName>
    </submittedName>
</protein>
<evidence type="ECO:0000313" key="1">
    <source>
        <dbReference type="EMBL" id="PKU82631.1"/>
    </source>
</evidence>
<keyword evidence="2" id="KW-1185">Reference proteome</keyword>
<reference evidence="1 2" key="2">
    <citation type="journal article" date="2017" name="Nature">
        <title>The Apostasia genome and the evolution of orchids.</title>
        <authorList>
            <person name="Zhang G.Q."/>
            <person name="Liu K.W."/>
            <person name="Li Z."/>
            <person name="Lohaus R."/>
            <person name="Hsiao Y.Y."/>
            <person name="Niu S.C."/>
            <person name="Wang J.Y."/>
            <person name="Lin Y.C."/>
            <person name="Xu Q."/>
            <person name="Chen L.J."/>
            <person name="Yoshida K."/>
            <person name="Fujiwara S."/>
            <person name="Wang Z.W."/>
            <person name="Zhang Y.Q."/>
            <person name="Mitsuda N."/>
            <person name="Wang M."/>
            <person name="Liu G.H."/>
            <person name="Pecoraro L."/>
            <person name="Huang H.X."/>
            <person name="Xiao X.J."/>
            <person name="Lin M."/>
            <person name="Wu X.Y."/>
            <person name="Wu W.L."/>
            <person name="Chen Y.Y."/>
            <person name="Chang S.B."/>
            <person name="Sakamoto S."/>
            <person name="Ohme-Takagi M."/>
            <person name="Yagi M."/>
            <person name="Zeng S.J."/>
            <person name="Shen C.Y."/>
            <person name="Yeh C.M."/>
            <person name="Luo Y.B."/>
            <person name="Tsai W.C."/>
            <person name="Van de Peer Y."/>
            <person name="Liu Z.J."/>
        </authorList>
    </citation>
    <scope>NUCLEOTIDE SEQUENCE [LARGE SCALE GENOMIC DNA]</scope>
    <source>
        <tissue evidence="1">The whole plant</tissue>
    </source>
</reference>
<dbReference type="PANTHER" id="PTHR33384">
    <property type="entry name" value="EXPRESSED PROTEIN"/>
    <property type="match status" value="1"/>
</dbReference>
<gene>
    <name evidence="1" type="ORF">MA16_Dca018789</name>
</gene>
<dbReference type="PANTHER" id="PTHR33384:SF27">
    <property type="entry name" value="OS05G0102500 PROTEIN"/>
    <property type="match status" value="1"/>
</dbReference>